<dbReference type="PANTHER" id="PTHR43758:SF2">
    <property type="entry name" value="OXIDIZED PURINE NUCLEOSIDE TRIPHOSPHATE HYDROLASE"/>
    <property type="match status" value="1"/>
</dbReference>
<name>A0ABV6YQZ3_UNCC1</name>
<evidence type="ECO:0000256" key="4">
    <source>
        <dbReference type="ARBA" id="ARBA00022723"/>
    </source>
</evidence>
<reference evidence="23 24" key="1">
    <citation type="submission" date="2024-09" db="EMBL/GenBank/DDBJ databases">
        <title>Laminarin stimulates single cell rates of sulfate reduction while oxygen inhibits transcriptomic activity in coastal marine sediment.</title>
        <authorList>
            <person name="Lindsay M."/>
            <person name="Orcutt B."/>
            <person name="Emerson D."/>
            <person name="Stepanauskas R."/>
            <person name="D'Angelo T."/>
        </authorList>
    </citation>
    <scope>NUCLEOTIDE SEQUENCE [LARGE SCALE GENOMIC DNA]</scope>
    <source>
        <strain evidence="23">SAG AM-311-K15</strain>
    </source>
</reference>
<evidence type="ECO:0000256" key="14">
    <source>
        <dbReference type="ARBA" id="ARBA00030634"/>
    </source>
</evidence>
<evidence type="ECO:0000256" key="15">
    <source>
        <dbReference type="ARBA" id="ARBA00030682"/>
    </source>
</evidence>
<evidence type="ECO:0000256" key="2">
    <source>
        <dbReference type="ARBA" id="ARBA00005582"/>
    </source>
</evidence>
<dbReference type="InterPro" id="IPR003563">
    <property type="entry name" value="8ODP"/>
</dbReference>
<evidence type="ECO:0000259" key="22">
    <source>
        <dbReference type="PROSITE" id="PS51462"/>
    </source>
</evidence>
<evidence type="ECO:0000256" key="21">
    <source>
        <dbReference type="ARBA" id="ARBA00053094"/>
    </source>
</evidence>
<comment type="subunit">
    <text evidence="3">Monomer.</text>
</comment>
<dbReference type="InterPro" id="IPR020084">
    <property type="entry name" value="NUDIX_hydrolase_CS"/>
</dbReference>
<dbReference type="Pfam" id="PF00293">
    <property type="entry name" value="NUDIX"/>
    <property type="match status" value="1"/>
</dbReference>
<comment type="similarity">
    <text evidence="2">Belongs to the Nudix hydrolase family.</text>
</comment>
<evidence type="ECO:0000256" key="20">
    <source>
        <dbReference type="ARBA" id="ARBA00049032"/>
    </source>
</evidence>
<comment type="catalytic activity">
    <reaction evidence="8">
        <text>2-oxo-dATP + H2O = 2-oxo-dAMP + diphosphate + H(+)</text>
        <dbReference type="Rhea" id="RHEA:31583"/>
        <dbReference type="ChEBI" id="CHEBI:15377"/>
        <dbReference type="ChEBI" id="CHEBI:15378"/>
        <dbReference type="ChEBI" id="CHEBI:33019"/>
        <dbReference type="ChEBI" id="CHEBI:63212"/>
        <dbReference type="ChEBI" id="CHEBI:77897"/>
        <dbReference type="EC" id="3.6.1.56"/>
    </reaction>
    <physiologicalReaction direction="left-to-right" evidence="8">
        <dbReference type="Rhea" id="RHEA:31584"/>
    </physiologicalReaction>
</comment>
<comment type="catalytic activity">
    <reaction evidence="10">
        <text>2-oxo-ATP + H2O = 2-oxo-AMP + diphosphate + H(+)</text>
        <dbReference type="Rhea" id="RHEA:67392"/>
        <dbReference type="ChEBI" id="CHEBI:15377"/>
        <dbReference type="ChEBI" id="CHEBI:15378"/>
        <dbReference type="ChEBI" id="CHEBI:33019"/>
        <dbReference type="ChEBI" id="CHEBI:71395"/>
        <dbReference type="ChEBI" id="CHEBI:172878"/>
    </reaction>
    <physiologicalReaction direction="left-to-right" evidence="10">
        <dbReference type="Rhea" id="RHEA:67393"/>
    </physiologicalReaction>
</comment>
<feature type="domain" description="Nudix hydrolase" evidence="22">
    <location>
        <begin position="15"/>
        <end position="143"/>
    </location>
</feature>
<evidence type="ECO:0000313" key="23">
    <source>
        <dbReference type="EMBL" id="MFC1848628.1"/>
    </source>
</evidence>
<evidence type="ECO:0000256" key="18">
    <source>
        <dbReference type="ARBA" id="ARBA00048002"/>
    </source>
</evidence>
<comment type="catalytic activity">
    <reaction evidence="18">
        <text>N(6)-methyl-ATP + H2O = N(6)-methyl-AMP + diphosphate + H(+)</text>
        <dbReference type="Rhea" id="RHEA:67608"/>
        <dbReference type="ChEBI" id="CHEBI:15377"/>
        <dbReference type="ChEBI" id="CHEBI:15378"/>
        <dbReference type="ChEBI" id="CHEBI:33019"/>
        <dbReference type="ChEBI" id="CHEBI:144842"/>
        <dbReference type="ChEBI" id="CHEBI:172873"/>
    </reaction>
    <physiologicalReaction direction="left-to-right" evidence="18">
        <dbReference type="Rhea" id="RHEA:67609"/>
    </physiologicalReaction>
</comment>
<comment type="catalytic activity">
    <reaction evidence="7">
        <text>8-oxo-dATP + H2O = 8-oxo-dAMP + diphosphate + H(+)</text>
        <dbReference type="Rhea" id="RHEA:65396"/>
        <dbReference type="ChEBI" id="CHEBI:15377"/>
        <dbReference type="ChEBI" id="CHEBI:15378"/>
        <dbReference type="ChEBI" id="CHEBI:33019"/>
        <dbReference type="ChEBI" id="CHEBI:71361"/>
        <dbReference type="ChEBI" id="CHEBI:172871"/>
    </reaction>
    <physiologicalReaction direction="left-to-right" evidence="7">
        <dbReference type="Rhea" id="RHEA:65397"/>
    </physiologicalReaction>
</comment>
<evidence type="ECO:0000256" key="1">
    <source>
        <dbReference type="ARBA" id="ARBA00001946"/>
    </source>
</evidence>
<proteinExistence type="inferred from homology"/>
<dbReference type="EMBL" id="JBHPBY010000002">
    <property type="protein sequence ID" value="MFC1848628.1"/>
    <property type="molecule type" value="Genomic_DNA"/>
</dbReference>
<accession>A0ABV6YQZ3</accession>
<evidence type="ECO:0000256" key="10">
    <source>
        <dbReference type="ARBA" id="ARBA00024596"/>
    </source>
</evidence>
<evidence type="ECO:0000256" key="12">
    <source>
        <dbReference type="ARBA" id="ARBA00026218"/>
    </source>
</evidence>
<dbReference type="CDD" id="cd03427">
    <property type="entry name" value="NUDIX_MTH1_Nudt1"/>
    <property type="match status" value="1"/>
</dbReference>
<evidence type="ECO:0000256" key="8">
    <source>
        <dbReference type="ARBA" id="ARBA00024459"/>
    </source>
</evidence>
<evidence type="ECO:0000256" key="9">
    <source>
        <dbReference type="ARBA" id="ARBA00024486"/>
    </source>
</evidence>
<dbReference type="SUPFAM" id="SSF55811">
    <property type="entry name" value="Nudix"/>
    <property type="match status" value="1"/>
</dbReference>
<dbReference type="PROSITE" id="PS51462">
    <property type="entry name" value="NUDIX"/>
    <property type="match status" value="1"/>
</dbReference>
<dbReference type="PRINTS" id="PR01403">
    <property type="entry name" value="8OXTPHPHTASE"/>
</dbReference>
<dbReference type="InterPro" id="IPR000086">
    <property type="entry name" value="NUDIX_hydrolase_dom"/>
</dbReference>
<evidence type="ECO:0000256" key="3">
    <source>
        <dbReference type="ARBA" id="ARBA00011245"/>
    </source>
</evidence>
<gene>
    <name evidence="23" type="ORF">ACFL27_00325</name>
</gene>
<evidence type="ECO:0000313" key="24">
    <source>
        <dbReference type="Proteomes" id="UP001594351"/>
    </source>
</evidence>
<sequence>MFKRLKDINWENWKPEQRATLLFVIKNGRILLIHKKRGLGAGKINGPGGRLDAGESPRQAAIRETQEELGINPIGVTFSGELSFQFCDGLALHVTVFRASDFTGMPRETEEAKPLWVPLNEIPFDRMWADDYFWFPYLLIQKQFRGRFLFDQDTMIDFELAETRDRDSREAKSNQMLSKPR</sequence>
<dbReference type="InterPro" id="IPR015797">
    <property type="entry name" value="NUDIX_hydrolase-like_dom_sf"/>
</dbReference>
<evidence type="ECO:0000256" key="17">
    <source>
        <dbReference type="ARBA" id="ARBA00032071"/>
    </source>
</evidence>
<dbReference type="Proteomes" id="UP001594351">
    <property type="component" value="Unassembled WGS sequence"/>
</dbReference>
<dbReference type="EC" id="3.6.1.56" evidence="11"/>
<protein>
    <recommendedName>
        <fullName evidence="12">Oxidized purine nucleoside triphosphate hydrolase</fullName>
        <ecNumber evidence="11">3.6.1.56</ecNumber>
    </recommendedName>
    <alternativeName>
        <fullName evidence="16">2-hydroxy-dATP diphosphatase</fullName>
    </alternativeName>
    <alternativeName>
        <fullName evidence="15">7,8-dihydro-8-oxoguanine triphosphatase</fullName>
    </alternativeName>
    <alternativeName>
        <fullName evidence="14">8-oxo-dGTPase</fullName>
    </alternativeName>
    <alternativeName>
        <fullName evidence="17">Methylated purine nucleoside triphosphate hydrolase</fullName>
    </alternativeName>
    <alternativeName>
        <fullName evidence="13">Nucleoside diphosphate-linked moiety X motif 1</fullName>
    </alternativeName>
</protein>
<comment type="catalytic activity">
    <reaction evidence="9">
        <text>8-oxo-dGTP + H2O = 8-oxo-dGMP + diphosphate + H(+)</text>
        <dbReference type="Rhea" id="RHEA:31575"/>
        <dbReference type="ChEBI" id="CHEBI:15377"/>
        <dbReference type="ChEBI" id="CHEBI:15378"/>
        <dbReference type="ChEBI" id="CHEBI:33019"/>
        <dbReference type="ChEBI" id="CHEBI:63224"/>
        <dbReference type="ChEBI" id="CHEBI:77896"/>
    </reaction>
    <physiologicalReaction direction="left-to-right" evidence="9">
        <dbReference type="Rhea" id="RHEA:31576"/>
    </physiologicalReaction>
</comment>
<organism evidence="23 24">
    <name type="scientific">candidate division CSSED10-310 bacterium</name>
    <dbReference type="NCBI Taxonomy" id="2855610"/>
    <lineage>
        <taxon>Bacteria</taxon>
        <taxon>Bacteria division CSSED10-310</taxon>
    </lineage>
</organism>
<comment type="caution">
    <text evidence="23">The sequence shown here is derived from an EMBL/GenBank/DDBJ whole genome shotgun (WGS) entry which is preliminary data.</text>
</comment>
<evidence type="ECO:0000256" key="5">
    <source>
        <dbReference type="ARBA" id="ARBA00022801"/>
    </source>
</evidence>
<evidence type="ECO:0000256" key="7">
    <source>
        <dbReference type="ARBA" id="ARBA00024448"/>
    </source>
</evidence>
<evidence type="ECO:0000256" key="11">
    <source>
        <dbReference type="ARBA" id="ARBA00026103"/>
    </source>
</evidence>
<dbReference type="Gene3D" id="3.90.79.10">
    <property type="entry name" value="Nucleoside Triphosphate Pyrophosphohydrolase"/>
    <property type="match status" value="1"/>
</dbReference>
<comment type="catalytic activity">
    <reaction evidence="19">
        <text>O(6)-methyl-dGTP + H2O = O(6)-methyl-dGMP + diphosphate + H(+)</text>
        <dbReference type="Rhea" id="RHEA:67600"/>
        <dbReference type="ChEBI" id="CHEBI:15377"/>
        <dbReference type="ChEBI" id="CHEBI:15378"/>
        <dbReference type="ChEBI" id="CHEBI:33019"/>
        <dbReference type="ChEBI" id="CHEBI:169974"/>
        <dbReference type="ChEBI" id="CHEBI:169975"/>
    </reaction>
    <physiologicalReaction direction="left-to-right" evidence="19">
        <dbReference type="Rhea" id="RHEA:67601"/>
    </physiologicalReaction>
</comment>
<keyword evidence="6" id="KW-0460">Magnesium</keyword>
<keyword evidence="5" id="KW-0378">Hydrolase</keyword>
<keyword evidence="4" id="KW-0479">Metal-binding</keyword>
<keyword evidence="24" id="KW-1185">Reference proteome</keyword>
<comment type="function">
    <text evidence="21">Oxidized purine nucleoside triphosphate hydrolase which is a prominent sanitizer of the oxidized nucleotide pool. Catalyzes the hydrolysis of 2-oxo-dATP (2-hydroxy-dATP) into 2-oxo-dAMP. Also has a significant hydrolase activity toward 2-oxo-ATP, 8-oxo-dGTP and 8-oxo-dATP. Through the hydrolysis of oxidized purine nucleoside triphosphates, prevents their incorporation into DNA and the subsequent transversions A:T to C:G and G:C to T:A. Also catalyzes the hydrolysis of methylated purine nucleoside triphosphate preventing their integration into DNA. Through this antimutagenic activity protects cells from oxidative stress.</text>
</comment>
<evidence type="ECO:0000256" key="19">
    <source>
        <dbReference type="ARBA" id="ARBA00048894"/>
    </source>
</evidence>
<evidence type="ECO:0000256" key="16">
    <source>
        <dbReference type="ARBA" id="ARBA00031927"/>
    </source>
</evidence>
<evidence type="ECO:0000256" key="13">
    <source>
        <dbReference type="ARBA" id="ARBA00029673"/>
    </source>
</evidence>
<dbReference type="PANTHER" id="PTHR43758">
    <property type="entry name" value="7,8-DIHYDRO-8-OXOGUANINE TRIPHOSPHATASE"/>
    <property type="match status" value="1"/>
</dbReference>
<comment type="cofactor">
    <cofactor evidence="1">
        <name>Mg(2+)</name>
        <dbReference type="ChEBI" id="CHEBI:18420"/>
    </cofactor>
</comment>
<dbReference type="PROSITE" id="PS00893">
    <property type="entry name" value="NUDIX_BOX"/>
    <property type="match status" value="1"/>
</dbReference>
<comment type="catalytic activity">
    <reaction evidence="20">
        <text>N(6)-methyl-dATP + H2O = N(6)-methyl-dAMP + diphosphate + H(+)</text>
        <dbReference type="Rhea" id="RHEA:67604"/>
        <dbReference type="ChEBI" id="CHEBI:15377"/>
        <dbReference type="ChEBI" id="CHEBI:15378"/>
        <dbReference type="ChEBI" id="CHEBI:33019"/>
        <dbReference type="ChEBI" id="CHEBI:169976"/>
        <dbReference type="ChEBI" id="CHEBI:172872"/>
    </reaction>
    <physiologicalReaction direction="left-to-right" evidence="20">
        <dbReference type="Rhea" id="RHEA:67605"/>
    </physiologicalReaction>
</comment>
<evidence type="ECO:0000256" key="6">
    <source>
        <dbReference type="ARBA" id="ARBA00022842"/>
    </source>
</evidence>